<dbReference type="EMBL" id="NPEV01000001">
    <property type="protein sequence ID" value="RAI30238.1"/>
    <property type="molecule type" value="Genomic_DNA"/>
</dbReference>
<evidence type="ECO:0000256" key="1">
    <source>
        <dbReference type="ARBA" id="ARBA00009437"/>
    </source>
</evidence>
<evidence type="ECO:0000313" key="7">
    <source>
        <dbReference type="Proteomes" id="UP000249299"/>
    </source>
</evidence>
<dbReference type="GO" id="GO:0003700">
    <property type="term" value="F:DNA-binding transcription factor activity"/>
    <property type="evidence" value="ECO:0007669"/>
    <property type="project" value="InterPro"/>
</dbReference>
<evidence type="ECO:0000256" key="2">
    <source>
        <dbReference type="ARBA" id="ARBA00023015"/>
    </source>
</evidence>
<dbReference type="InterPro" id="IPR005119">
    <property type="entry name" value="LysR_subst-bd"/>
</dbReference>
<dbReference type="PROSITE" id="PS50931">
    <property type="entry name" value="HTH_LYSR"/>
    <property type="match status" value="1"/>
</dbReference>
<evidence type="ECO:0000256" key="4">
    <source>
        <dbReference type="ARBA" id="ARBA00023163"/>
    </source>
</evidence>
<keyword evidence="4" id="KW-0804">Transcription</keyword>
<protein>
    <submittedName>
        <fullName evidence="6">Transcriptional regulator</fullName>
    </submittedName>
</protein>
<dbReference type="Pfam" id="PF03466">
    <property type="entry name" value="LysR_substrate"/>
    <property type="match status" value="1"/>
</dbReference>
<dbReference type="GO" id="GO:0010628">
    <property type="term" value="P:positive regulation of gene expression"/>
    <property type="evidence" value="ECO:0007669"/>
    <property type="project" value="TreeGrafter"/>
</dbReference>
<dbReference type="InterPro" id="IPR000847">
    <property type="entry name" value="LysR_HTH_N"/>
</dbReference>
<dbReference type="Proteomes" id="UP000249299">
    <property type="component" value="Unassembled WGS sequence"/>
</dbReference>
<dbReference type="PANTHER" id="PTHR30427">
    <property type="entry name" value="TRANSCRIPTIONAL ACTIVATOR PROTEIN LYSR"/>
    <property type="match status" value="1"/>
</dbReference>
<dbReference type="Gene3D" id="3.40.190.290">
    <property type="match status" value="1"/>
</dbReference>
<sequence length="309" mass="32786">MGLQHIETFRAVVMTGSMTRAAEELHTSQPQISRLIGQLEEIAGFSLFVRNGTRIATSAEGAKFFEEVEKAFVGLKNLETAADDIRSFRAESLRVAAMPRLAGGLLTQSVAALKTDYPDVMVSIHSGTASAVDTWVGSGICDVGLVMLYGSGGTGLDMVPVSTSNCVCVLPVGHPLAEREAIGAADLAGERFIAFSSGSSLRRQVDAFFRDDGVEPAIAVETDLGASACALVRAGLGVSIINPMAALEEAGRMDIAIRPVWPRLPVTLGLIFPPYRQRSRLIDLFEDYARATIGDALRGAFAEADGPAR</sequence>
<accession>A0A327K4A2</accession>
<dbReference type="SUPFAM" id="SSF46785">
    <property type="entry name" value="Winged helix' DNA-binding domain"/>
    <property type="match status" value="1"/>
</dbReference>
<comment type="caution">
    <text evidence="6">The sequence shown here is derived from an EMBL/GenBank/DDBJ whole genome shotgun (WGS) entry which is preliminary data.</text>
</comment>
<dbReference type="PRINTS" id="PR00039">
    <property type="entry name" value="HTHLYSR"/>
</dbReference>
<dbReference type="InterPro" id="IPR036390">
    <property type="entry name" value="WH_DNA-bd_sf"/>
</dbReference>
<dbReference type="InterPro" id="IPR037424">
    <property type="entry name" value="NocR_PBP2"/>
</dbReference>
<dbReference type="InterPro" id="IPR036388">
    <property type="entry name" value="WH-like_DNA-bd_sf"/>
</dbReference>
<reference evidence="6 7" key="1">
    <citation type="submission" date="2017-07" db="EMBL/GenBank/DDBJ databases">
        <title>Draft Genome Sequences of Select Purple Nonsulfur Bacteria.</title>
        <authorList>
            <person name="Lasarre B."/>
            <person name="Mckinlay J.B."/>
        </authorList>
    </citation>
    <scope>NUCLEOTIDE SEQUENCE [LARGE SCALE GENOMIC DNA]</scope>
    <source>
        <strain evidence="6 7">DSM 11290</strain>
    </source>
</reference>
<dbReference type="GO" id="GO:0043565">
    <property type="term" value="F:sequence-specific DNA binding"/>
    <property type="evidence" value="ECO:0007669"/>
    <property type="project" value="TreeGrafter"/>
</dbReference>
<dbReference type="Gene3D" id="1.10.10.10">
    <property type="entry name" value="Winged helix-like DNA-binding domain superfamily/Winged helix DNA-binding domain"/>
    <property type="match status" value="1"/>
</dbReference>
<proteinExistence type="inferred from homology"/>
<comment type="similarity">
    <text evidence="1">Belongs to the LysR transcriptional regulatory family.</text>
</comment>
<dbReference type="AlphaFoldDB" id="A0A327K4A2"/>
<evidence type="ECO:0000256" key="3">
    <source>
        <dbReference type="ARBA" id="ARBA00023125"/>
    </source>
</evidence>
<evidence type="ECO:0000313" key="6">
    <source>
        <dbReference type="EMBL" id="RAI30238.1"/>
    </source>
</evidence>
<dbReference type="CDD" id="cd08415">
    <property type="entry name" value="PBP2_LysR_opines_like"/>
    <property type="match status" value="1"/>
</dbReference>
<gene>
    <name evidence="6" type="ORF">CH339_00915</name>
</gene>
<dbReference type="PANTHER" id="PTHR30427:SF1">
    <property type="entry name" value="TRANSCRIPTIONAL ACTIVATOR PROTEIN LYSR"/>
    <property type="match status" value="1"/>
</dbReference>
<dbReference type="Pfam" id="PF00126">
    <property type="entry name" value="HTH_1"/>
    <property type="match status" value="1"/>
</dbReference>
<keyword evidence="3" id="KW-0238">DNA-binding</keyword>
<organism evidence="6 7">
    <name type="scientific">Rhodobium orientis</name>
    <dbReference type="NCBI Taxonomy" id="34017"/>
    <lineage>
        <taxon>Bacteria</taxon>
        <taxon>Pseudomonadati</taxon>
        <taxon>Pseudomonadota</taxon>
        <taxon>Alphaproteobacteria</taxon>
        <taxon>Hyphomicrobiales</taxon>
        <taxon>Rhodobiaceae</taxon>
        <taxon>Rhodobium</taxon>
    </lineage>
</organism>
<feature type="domain" description="HTH lysR-type" evidence="5">
    <location>
        <begin position="1"/>
        <end position="58"/>
    </location>
</feature>
<dbReference type="OrthoDB" id="8479870at2"/>
<keyword evidence="2" id="KW-0805">Transcription regulation</keyword>
<evidence type="ECO:0000259" key="5">
    <source>
        <dbReference type="PROSITE" id="PS50931"/>
    </source>
</evidence>
<name>A0A327K4A2_9HYPH</name>
<dbReference type="SUPFAM" id="SSF53850">
    <property type="entry name" value="Periplasmic binding protein-like II"/>
    <property type="match status" value="1"/>
</dbReference>
<keyword evidence="7" id="KW-1185">Reference proteome</keyword>